<dbReference type="InterPro" id="IPR045351">
    <property type="entry name" value="DUF6531"/>
</dbReference>
<feature type="region of interest" description="Disordered" evidence="2">
    <location>
        <begin position="384"/>
        <end position="413"/>
    </location>
</feature>
<dbReference type="PANTHER" id="PTHR32305:SF15">
    <property type="entry name" value="PROTEIN RHSA-RELATED"/>
    <property type="match status" value="1"/>
</dbReference>
<dbReference type="InterPro" id="IPR050708">
    <property type="entry name" value="T6SS_VgrG/RHS"/>
</dbReference>
<dbReference type="NCBIfam" id="TIGR01643">
    <property type="entry name" value="YD_repeat_2x"/>
    <property type="match status" value="11"/>
</dbReference>
<sequence>MGGLDDLGNLVGAGYDKFRDGVDWGKEKLGQGIDAATDKIGDGLEYVGAEGIADKVEDWGDRTASSLGAQVGEQQLGETEDADELIHGNPSKITAAVKNLRDFRDAFNNVGRGMKGLDSSHWKGEAADAFREKFATHPGEWMKAADAFDDAAKALDSYASTVRWAQGQAKEAIALYKKGQEASKTAADAYNEKVDAYNAARNGPDPLPRPAAFTDPGNAQRERAHEILNEARRQRNEAGDTAKSAVTAALAHAPKEPTGLERAKFDLADFGVAQGVEMMHFGGGIVKGTAGIINFVRSVNPIDGYNLTHPAEYYKSVNMTLAGLASTAANPDRALKNAWEAFQADGSESLGRLIPELIGTKGAGSIRTLARAGARNGLKEGVESAARKGVGDDPAKPSRQSDAVENGPSDPIDLATGAMYLPQTDVTLPGTLPLVFRRRVASDYRAGRWFGPSWSSTADQRLEIDSQGVVFVCEDGLLLSYPHPAPGVPVLPSHGPRWPLDRDPDGDYTVTDPDTGRVWHFTPAVLPDVSPPVTPSGVELALLAQVDDRNGNWITYEYDPDTGAPTSIVHSGGYRLNLTAHDGRITALHLAGAAPGGGDQEILRYGYADGCLTEVVNSSGLPLRFTYDDRARVTSWTDTNGSRYDYTYDDRDRCIAEGGVAGHVALRLDYDGTDPETGLRVTTATTGSGAVHRYLVNDAHQIVAEIDPLGAVTRFERDRYNRLLSRTDPLGHTTRFDYDEAGRLTRVVRPDGREATAEYNALGLPVRVTNPDRNSVRQEYDDRGNRVAATAPSGATTRYAYDEAGRLIAVTDPLGHTTRIRNDAAGLPVEITDPLGAVTRFERDAFGRPTAVTDPLGAVTRLQWTAEGRLARRVEADGSEQSWTYDGEGNCTSHTDAMGGVSRFEYTHFDLLTARTGPDGVRYEFTHDTDLRLIGVTNPQGLAWAYEYDAAGRLISETDFDDRTLAYEHDAAGRLTGRVNGLGQSIRFEHNSLGQVVRKDADGAVTTFAYDLSDQLAEAAGPDATIAYVRDRYGRLKSETVDGRTVSYGHDELGRRTSRTTPSGAVSTWTYDAAGRRASLTSSGHELSFERDAAGREVARRVDETVTLASAFDDLGRLTGQTVTGRGRTLQRRSYAYQADGHLVGIDDLLGGARRFDLDAAGRVTAVHADGWTERYAYDEAGNQTQAAWPANHPGQEAAGPRTYTGTRITRAGNVRYEHDALGRITLRQKTRLSRKPDTWRYEWDAEDRLTAVTTPDGARWRYRYDPLGRRTAKQRLAADGETILEQVAFVWDGTTLCEETTTSAALPNPVTLTWDHDGLRPIAQTERITAADAPQEEIDRRFFTIVTDLVGAPTELIDEAGTIAWRTRTTLWGTTAWNADATAHTPLRFPGQYFDPETGLHYNYFRHYDPETARYLTPDPLGLTPAPNPATYVDNPHTWTDPLGLTPECGAQRQDSYRGQSQDRPGGQRGPGVSIDQLKMELGRAGMSVTDYDIVHVPEIRTPDGIAFGNSPHTADGFPMVGPRGLPLIEISDIGLRDLDEAIITVNHEIYHHRHFELTRRSANPWGGLEDEAEAHGQRMLEKFKRHRG</sequence>
<dbReference type="InterPro" id="IPR036689">
    <property type="entry name" value="ESAT-6-like_sf"/>
</dbReference>
<evidence type="ECO:0000259" key="5">
    <source>
        <dbReference type="Pfam" id="PF25023"/>
    </source>
</evidence>
<feature type="domain" description="Teneurin-like YD-shell" evidence="5">
    <location>
        <begin position="1341"/>
        <end position="1420"/>
    </location>
</feature>
<feature type="compositionally biased region" description="Polar residues" evidence="2">
    <location>
        <begin position="1454"/>
        <end position="1464"/>
    </location>
</feature>
<accession>A0ABT6HWL3</accession>
<organism evidence="6 7">
    <name type="scientific">Streptomyces chengmaiensis</name>
    <dbReference type="NCBI Taxonomy" id="3040919"/>
    <lineage>
        <taxon>Bacteria</taxon>
        <taxon>Bacillati</taxon>
        <taxon>Actinomycetota</taxon>
        <taxon>Actinomycetes</taxon>
        <taxon>Kitasatosporales</taxon>
        <taxon>Streptomycetaceae</taxon>
        <taxon>Streptomyces</taxon>
    </lineage>
</organism>
<dbReference type="Pfam" id="PF20148">
    <property type="entry name" value="DUF6531"/>
    <property type="match status" value="1"/>
</dbReference>
<proteinExistence type="predicted"/>
<reference evidence="6 7" key="1">
    <citation type="submission" date="2023-04" db="EMBL/GenBank/DDBJ databases">
        <title>Streptomyces chengmaiensis sp. nov. isolated from the stem of mangrove plant in Hainan.</title>
        <authorList>
            <person name="Huang X."/>
            <person name="Zhou S."/>
            <person name="Chu X."/>
            <person name="Xie Y."/>
            <person name="Lin Y."/>
        </authorList>
    </citation>
    <scope>NUCLEOTIDE SEQUENCE [LARGE SCALE GENOMIC DNA]</scope>
    <source>
        <strain evidence="6 7">HNM0663</strain>
    </source>
</reference>
<dbReference type="Gene3D" id="2.180.10.10">
    <property type="entry name" value="RHS repeat-associated core"/>
    <property type="match status" value="3"/>
</dbReference>
<dbReference type="SUPFAM" id="SSF140453">
    <property type="entry name" value="EsxAB dimer-like"/>
    <property type="match status" value="1"/>
</dbReference>
<dbReference type="Pfam" id="PF05593">
    <property type="entry name" value="RHS_repeat"/>
    <property type="match status" value="8"/>
</dbReference>
<dbReference type="Pfam" id="PF25023">
    <property type="entry name" value="TEN_YD-shell"/>
    <property type="match status" value="1"/>
</dbReference>
<keyword evidence="7" id="KW-1185">Reference proteome</keyword>
<feature type="compositionally biased region" description="Basic and acidic residues" evidence="2">
    <location>
        <begin position="384"/>
        <end position="396"/>
    </location>
</feature>
<evidence type="ECO:0000313" key="6">
    <source>
        <dbReference type="EMBL" id="MDH2392746.1"/>
    </source>
</evidence>
<gene>
    <name evidence="6" type="ORF">QCN29_28990</name>
</gene>
<feature type="domain" description="Putative T7SS secretion signal" evidence="4">
    <location>
        <begin position="20"/>
        <end position="257"/>
    </location>
</feature>
<name>A0ABT6HWL3_9ACTN</name>
<dbReference type="Gene3D" id="1.10.287.1060">
    <property type="entry name" value="ESAT-6-like"/>
    <property type="match status" value="1"/>
</dbReference>
<dbReference type="NCBIfam" id="TIGR03696">
    <property type="entry name" value="Rhs_assc_core"/>
    <property type="match status" value="1"/>
</dbReference>
<evidence type="ECO:0000259" key="4">
    <source>
        <dbReference type="Pfam" id="PF21725"/>
    </source>
</evidence>
<feature type="region of interest" description="Disordered" evidence="2">
    <location>
        <begin position="1436"/>
        <end position="1475"/>
    </location>
</feature>
<evidence type="ECO:0000256" key="1">
    <source>
        <dbReference type="ARBA" id="ARBA00022737"/>
    </source>
</evidence>
<evidence type="ECO:0000313" key="7">
    <source>
        <dbReference type="Proteomes" id="UP001223144"/>
    </source>
</evidence>
<dbReference type="InterPro" id="IPR022385">
    <property type="entry name" value="Rhs_assc_core"/>
</dbReference>
<feature type="domain" description="DUF6531" evidence="3">
    <location>
        <begin position="410"/>
        <end position="481"/>
    </location>
</feature>
<dbReference type="InterPro" id="IPR031325">
    <property type="entry name" value="RHS_repeat"/>
</dbReference>
<dbReference type="RefSeq" id="WP_279931882.1">
    <property type="nucleotide sequence ID" value="NZ_JARWBG010000047.1"/>
</dbReference>
<protein>
    <submittedName>
        <fullName evidence="6">RHS repeat-associated core domain-containing protein</fullName>
    </submittedName>
</protein>
<dbReference type="InterPro" id="IPR056823">
    <property type="entry name" value="TEN-like_YD-shell"/>
</dbReference>
<dbReference type="Proteomes" id="UP001223144">
    <property type="component" value="Unassembled WGS sequence"/>
</dbReference>
<evidence type="ECO:0000256" key="2">
    <source>
        <dbReference type="SAM" id="MobiDB-lite"/>
    </source>
</evidence>
<comment type="caution">
    <text evidence="6">The sequence shown here is derived from an EMBL/GenBank/DDBJ whole genome shotgun (WGS) entry which is preliminary data.</text>
</comment>
<dbReference type="EMBL" id="JARWBG010000047">
    <property type="protein sequence ID" value="MDH2392746.1"/>
    <property type="molecule type" value="Genomic_DNA"/>
</dbReference>
<evidence type="ECO:0000259" key="3">
    <source>
        <dbReference type="Pfam" id="PF20148"/>
    </source>
</evidence>
<dbReference type="InterPro" id="IPR006530">
    <property type="entry name" value="YD"/>
</dbReference>
<keyword evidence="1" id="KW-0677">Repeat</keyword>
<dbReference type="PANTHER" id="PTHR32305">
    <property type="match status" value="1"/>
</dbReference>
<dbReference type="InterPro" id="IPR049082">
    <property type="entry name" value="T7SS_signal"/>
</dbReference>
<dbReference type="Pfam" id="PF21725">
    <property type="entry name" value="T7SS_signal"/>
    <property type="match status" value="1"/>
</dbReference>